<comment type="caution">
    <text evidence="3">The sequence shown here is derived from an EMBL/GenBank/DDBJ whole genome shotgun (WGS) entry which is preliminary data.</text>
</comment>
<evidence type="ECO:0000256" key="2">
    <source>
        <dbReference type="SAM" id="Phobius"/>
    </source>
</evidence>
<accession>A0A5C6CUJ4</accession>
<gene>
    <name evidence="3" type="ORF">Pla144_20960</name>
</gene>
<dbReference type="OrthoDB" id="283946at2"/>
<feature type="compositionally biased region" description="Acidic residues" evidence="1">
    <location>
        <begin position="185"/>
        <end position="195"/>
    </location>
</feature>
<evidence type="ECO:0000256" key="1">
    <source>
        <dbReference type="SAM" id="MobiDB-lite"/>
    </source>
</evidence>
<feature type="region of interest" description="Disordered" evidence="1">
    <location>
        <begin position="118"/>
        <end position="168"/>
    </location>
</feature>
<reference evidence="3 4" key="1">
    <citation type="submission" date="2019-02" db="EMBL/GenBank/DDBJ databases">
        <title>Deep-cultivation of Planctomycetes and their phenomic and genomic characterization uncovers novel biology.</title>
        <authorList>
            <person name="Wiegand S."/>
            <person name="Jogler M."/>
            <person name="Boedeker C."/>
            <person name="Pinto D."/>
            <person name="Vollmers J."/>
            <person name="Rivas-Marin E."/>
            <person name="Kohn T."/>
            <person name="Peeters S.H."/>
            <person name="Heuer A."/>
            <person name="Rast P."/>
            <person name="Oberbeckmann S."/>
            <person name="Bunk B."/>
            <person name="Jeske O."/>
            <person name="Meyerdierks A."/>
            <person name="Storesund J.E."/>
            <person name="Kallscheuer N."/>
            <person name="Luecker S."/>
            <person name="Lage O.M."/>
            <person name="Pohl T."/>
            <person name="Merkel B.J."/>
            <person name="Hornburger P."/>
            <person name="Mueller R.-W."/>
            <person name="Bruemmer F."/>
            <person name="Labrenz M."/>
            <person name="Spormann A.M."/>
            <person name="Op Den Camp H."/>
            <person name="Overmann J."/>
            <person name="Amann R."/>
            <person name="Jetten M.S.M."/>
            <person name="Mascher T."/>
            <person name="Medema M.H."/>
            <person name="Devos D.P."/>
            <person name="Kaster A.-K."/>
            <person name="Ovreas L."/>
            <person name="Rohde M."/>
            <person name="Galperin M.Y."/>
            <person name="Jogler C."/>
        </authorList>
    </citation>
    <scope>NUCLEOTIDE SEQUENCE [LARGE SCALE GENOMIC DNA]</scope>
    <source>
        <strain evidence="3 4">Pla144</strain>
    </source>
</reference>
<dbReference type="Proteomes" id="UP000318437">
    <property type="component" value="Unassembled WGS sequence"/>
</dbReference>
<keyword evidence="2" id="KW-1133">Transmembrane helix</keyword>
<keyword evidence="4" id="KW-1185">Reference proteome</keyword>
<sequence>MEQKFYSFDDAIEKLGISADKLNELRESGMLRAYRDGSSWKFRGDEIEGMVEEGVPDVPPPSDIGLIDPDELVAAEPLEDLDLDDELGLADEVEQASSPEPDESAVDLRLADTDALSAGSELELVEQEDTVTAETSDVDLEALDRSSDASDSILLSEEELGESVSESLSTIIGRKELEDADLELELADDVTDEEDTKLSSSDASDIHSSKISGSGVLDDDDDLSSAKRKFEDLEELEIDLAAESSLALSADDLETGEEKSKKSLVSNKGDSDLRLDDEEQEDDANMGSTDVPLEELSGVTLQSDEGSGSELDLAVDDDLILAESGGSDLTLDSGDSGINLISPSDSGLALDDIPLDVGGSAILSSLSLEGSDPEISLLGGGSSLSSLSGDSSAELQTDDDFQLTPLSEGGLDDGDSSSQVIALDADLGGFEEEVGAGVLEGDAFTADEDEGVVLSEDFGDSPVGELGMGTYAGAAAMPAAEGQYTLGNILLLFAPAILLVLAGIMMLDMVRNIWSWDENYSLNSSMLDALLGMFGLQ</sequence>
<feature type="compositionally biased region" description="Acidic residues" evidence="1">
    <location>
        <begin position="275"/>
        <end position="284"/>
    </location>
</feature>
<dbReference type="EMBL" id="SJPS01000003">
    <property type="protein sequence ID" value="TWU27324.1"/>
    <property type="molecule type" value="Genomic_DNA"/>
</dbReference>
<keyword evidence="2" id="KW-0472">Membrane</keyword>
<proteinExistence type="predicted"/>
<dbReference type="RefSeq" id="WP_146450546.1">
    <property type="nucleotide sequence ID" value="NZ_SJPS01000003.1"/>
</dbReference>
<feature type="transmembrane region" description="Helical" evidence="2">
    <location>
        <begin position="486"/>
        <end position="507"/>
    </location>
</feature>
<feature type="region of interest" description="Disordered" evidence="1">
    <location>
        <begin position="185"/>
        <end position="222"/>
    </location>
</feature>
<dbReference type="AlphaFoldDB" id="A0A5C6CUJ4"/>
<feature type="region of interest" description="Disordered" evidence="1">
    <location>
        <begin position="244"/>
        <end position="312"/>
    </location>
</feature>
<name>A0A5C6CUJ4_9BACT</name>
<evidence type="ECO:0000313" key="3">
    <source>
        <dbReference type="EMBL" id="TWU27324.1"/>
    </source>
</evidence>
<protein>
    <recommendedName>
        <fullName evidence="5">Helix-turn-helix domain protein</fullName>
    </recommendedName>
</protein>
<feature type="compositionally biased region" description="Acidic residues" evidence="1">
    <location>
        <begin position="123"/>
        <end position="141"/>
    </location>
</feature>
<evidence type="ECO:0008006" key="5">
    <source>
        <dbReference type="Google" id="ProtNLM"/>
    </source>
</evidence>
<evidence type="ECO:0000313" key="4">
    <source>
        <dbReference type="Proteomes" id="UP000318437"/>
    </source>
</evidence>
<organism evidence="3 4">
    <name type="scientific">Bythopirellula polymerisocia</name>
    <dbReference type="NCBI Taxonomy" id="2528003"/>
    <lineage>
        <taxon>Bacteria</taxon>
        <taxon>Pseudomonadati</taxon>
        <taxon>Planctomycetota</taxon>
        <taxon>Planctomycetia</taxon>
        <taxon>Pirellulales</taxon>
        <taxon>Lacipirellulaceae</taxon>
        <taxon>Bythopirellula</taxon>
    </lineage>
</organism>
<keyword evidence="2" id="KW-0812">Transmembrane</keyword>